<dbReference type="Pfam" id="PF17270">
    <property type="entry name" value="DUF5336"/>
    <property type="match status" value="1"/>
</dbReference>
<keyword evidence="2" id="KW-0812">Transmembrane</keyword>
<dbReference type="KEGG" id="mgor:H0P51_19865"/>
<accession>A0A7D6DZ28</accession>
<keyword evidence="4" id="KW-1185">Reference proteome</keyword>
<gene>
    <name evidence="3" type="ORF">H0P51_19865</name>
</gene>
<feature type="transmembrane region" description="Helical" evidence="2">
    <location>
        <begin position="37"/>
        <end position="58"/>
    </location>
</feature>
<evidence type="ECO:0000256" key="2">
    <source>
        <dbReference type="SAM" id="Phobius"/>
    </source>
</evidence>
<dbReference type="EMBL" id="CP059165">
    <property type="protein sequence ID" value="QLL06021.1"/>
    <property type="molecule type" value="Genomic_DNA"/>
</dbReference>
<keyword evidence="2" id="KW-1133">Transmembrane helix</keyword>
<dbReference type="Proteomes" id="UP000510682">
    <property type="component" value="Chromosome"/>
</dbReference>
<evidence type="ECO:0000313" key="4">
    <source>
        <dbReference type="Proteomes" id="UP000510682"/>
    </source>
</evidence>
<protein>
    <submittedName>
        <fullName evidence="3">DUF5336 domain-containing protein</fullName>
    </submittedName>
</protein>
<feature type="compositionally biased region" description="Polar residues" evidence="1">
    <location>
        <begin position="245"/>
        <end position="260"/>
    </location>
</feature>
<name>A0A7D6DZ28_9MYCO</name>
<feature type="transmembrane region" description="Helical" evidence="2">
    <location>
        <begin position="90"/>
        <end position="110"/>
    </location>
</feature>
<dbReference type="InterPro" id="IPR035166">
    <property type="entry name" value="DUF5336"/>
</dbReference>
<reference evidence="3" key="1">
    <citation type="submission" date="2020-07" db="EMBL/GenBank/DDBJ databases">
        <title>Description of Mycobacterium gordonae subsp. intergordonae subsp.nov. and Mycobacterium gordonae subsp. gordonae subsp. nov.</title>
        <authorList>
            <person name="Huang H."/>
        </authorList>
    </citation>
    <scope>NUCLEOTIDE SEQUENCE [LARGE SCALE GENOMIC DNA]</scope>
    <source>
        <strain evidence="3">24T</strain>
    </source>
</reference>
<evidence type="ECO:0000256" key="1">
    <source>
        <dbReference type="SAM" id="MobiDB-lite"/>
    </source>
</evidence>
<feature type="transmembrane region" description="Helical" evidence="2">
    <location>
        <begin position="64"/>
        <end position="81"/>
    </location>
</feature>
<dbReference type="AlphaFoldDB" id="A0A7D6DZ28"/>
<dbReference type="RefSeq" id="WP_180914602.1">
    <property type="nucleotide sequence ID" value="NZ_CP059165.1"/>
</dbReference>
<organism evidence="3 4">
    <name type="scientific">Mycobacterium vicinigordonae</name>
    <dbReference type="NCBI Taxonomy" id="1719132"/>
    <lineage>
        <taxon>Bacteria</taxon>
        <taxon>Bacillati</taxon>
        <taxon>Actinomycetota</taxon>
        <taxon>Actinomycetes</taxon>
        <taxon>Mycobacteriales</taxon>
        <taxon>Mycobacteriaceae</taxon>
        <taxon>Mycobacterium</taxon>
    </lineage>
</organism>
<feature type="region of interest" description="Disordered" evidence="1">
    <location>
        <begin position="215"/>
        <end position="260"/>
    </location>
</feature>
<keyword evidence="2" id="KW-0472">Membrane</keyword>
<feature type="transmembrane region" description="Helical" evidence="2">
    <location>
        <begin position="116"/>
        <end position="138"/>
    </location>
</feature>
<evidence type="ECO:0000313" key="3">
    <source>
        <dbReference type="EMBL" id="QLL06021.1"/>
    </source>
</evidence>
<sequence length="260" mass="26952">MAYPSGPSGTSSGGYYGDYSQWAAEPDSAGKDTQRRLTLAVAVLGLASYLVSFGPMLAVGGIDWDVRFAVLAGLLAVFGLLPRQTPASKVIAALAAIGFLDALSRAIVVPDGVEPGWAMWVVVVLNALQTVIAVAALLNQPAEADPQQAWYAAYAEQYAQAAAQYYGQYQQEQHAETRYESGTAHAQQTQQVSASEPGRAAAFQSASYAEFIGDQAPASAPAPGAQTAAPAAGVPSAGHAPSPAQQQTVAFETPYRGSSQ</sequence>
<proteinExistence type="predicted"/>
<feature type="compositionally biased region" description="Low complexity" evidence="1">
    <location>
        <begin position="216"/>
        <end position="244"/>
    </location>
</feature>
<reference evidence="3" key="2">
    <citation type="submission" date="2020-07" db="EMBL/GenBank/DDBJ databases">
        <authorList>
            <person name="Yu X."/>
        </authorList>
    </citation>
    <scope>NUCLEOTIDE SEQUENCE [LARGE SCALE GENOMIC DNA]</scope>
    <source>
        <strain evidence="3">24T</strain>
    </source>
</reference>